<accession>A0ACC3ZFH7</accession>
<comment type="caution">
    <text evidence="1">The sequence shown here is derived from an EMBL/GenBank/DDBJ whole genome shotgun (WGS) entry which is preliminary data.</text>
</comment>
<protein>
    <submittedName>
        <fullName evidence="1">Uncharacterized protein</fullName>
    </submittedName>
</protein>
<proteinExistence type="predicted"/>
<dbReference type="EMBL" id="VUJX02000001">
    <property type="protein sequence ID" value="KAL0942899.1"/>
    <property type="molecule type" value="Genomic_DNA"/>
</dbReference>
<keyword evidence="2" id="KW-1185">Reference proteome</keyword>
<reference evidence="1 2" key="1">
    <citation type="journal article" date="2020" name="Phytopathology">
        <title>Genome Sequence Resources of Colletotrichum truncatum, C. plurivorum, C. musicola, and C. sojae: Four Species Pathogenic to Soybean (Glycine max).</title>
        <authorList>
            <person name="Rogerio F."/>
            <person name="Boufleur T.R."/>
            <person name="Ciampi-Guillardi M."/>
            <person name="Sukno S.A."/>
            <person name="Thon M.R."/>
            <person name="Massola Junior N.S."/>
            <person name="Baroncelli R."/>
        </authorList>
    </citation>
    <scope>NUCLEOTIDE SEQUENCE [LARGE SCALE GENOMIC DNA]</scope>
    <source>
        <strain evidence="1 2">CMES1059</strain>
    </source>
</reference>
<evidence type="ECO:0000313" key="2">
    <source>
        <dbReference type="Proteomes" id="UP000805649"/>
    </source>
</evidence>
<organism evidence="1 2">
    <name type="scientific">Colletotrichum truncatum</name>
    <name type="common">Anthracnose fungus</name>
    <name type="synonym">Colletotrichum capsici</name>
    <dbReference type="NCBI Taxonomy" id="5467"/>
    <lineage>
        <taxon>Eukaryota</taxon>
        <taxon>Fungi</taxon>
        <taxon>Dikarya</taxon>
        <taxon>Ascomycota</taxon>
        <taxon>Pezizomycotina</taxon>
        <taxon>Sordariomycetes</taxon>
        <taxon>Hypocreomycetidae</taxon>
        <taxon>Glomerellales</taxon>
        <taxon>Glomerellaceae</taxon>
        <taxon>Colletotrichum</taxon>
        <taxon>Colletotrichum truncatum species complex</taxon>
    </lineage>
</organism>
<sequence>MAIPIGALVLIKSRVLKFLGFGVLGPVAGLGPTHTIKLRAALQNVNMDCESFLNCLTGHTSTPQQGLLVNEKPSGIITNQPLRSDEDAASEFIDILRTAEKSGKDLQRRLKNIVTTTSWTESLAELILNGVETLVRNGETIGQIVKDAIDKAYELAHELFEFAREHPVLVTIVAIGVLAIISPWVLEVLGFGEFGPIAGSFAARWQSLYAGFVPKGSLFSFLQELGMTWT</sequence>
<evidence type="ECO:0000313" key="1">
    <source>
        <dbReference type="EMBL" id="KAL0942899.1"/>
    </source>
</evidence>
<name>A0ACC3ZFH7_COLTU</name>
<dbReference type="Proteomes" id="UP000805649">
    <property type="component" value="Unassembled WGS sequence"/>
</dbReference>
<gene>
    <name evidence="1" type="ORF">CTRU02_200785</name>
</gene>